<dbReference type="InterPro" id="IPR004898">
    <property type="entry name" value="Pectate_lyase_PlyH/PlyE-like"/>
</dbReference>
<evidence type="ECO:0000313" key="11">
    <source>
        <dbReference type="EMBL" id="TEB34493.1"/>
    </source>
</evidence>
<name>A0A4Y7TJY2_COPMI</name>
<dbReference type="SUPFAM" id="SSF51126">
    <property type="entry name" value="Pectin lyase-like"/>
    <property type="match status" value="1"/>
</dbReference>
<dbReference type="GO" id="GO:0030570">
    <property type="term" value="F:pectate lyase activity"/>
    <property type="evidence" value="ECO:0007669"/>
    <property type="project" value="UniProtKB-UniRule"/>
</dbReference>
<organism evidence="11 12">
    <name type="scientific">Coprinellus micaceus</name>
    <name type="common">Glistening ink-cap mushroom</name>
    <name type="synonym">Coprinus micaceus</name>
    <dbReference type="NCBI Taxonomy" id="71717"/>
    <lineage>
        <taxon>Eukaryota</taxon>
        <taxon>Fungi</taxon>
        <taxon>Dikarya</taxon>
        <taxon>Basidiomycota</taxon>
        <taxon>Agaricomycotina</taxon>
        <taxon>Agaricomycetes</taxon>
        <taxon>Agaricomycetidae</taxon>
        <taxon>Agaricales</taxon>
        <taxon>Agaricineae</taxon>
        <taxon>Psathyrellaceae</taxon>
        <taxon>Coprinellus</taxon>
    </lineage>
</organism>
<feature type="chain" id="PRO_5025096324" description="Pectate lyase" evidence="10">
    <location>
        <begin position="20"/>
        <end position="260"/>
    </location>
</feature>
<gene>
    <name evidence="11" type="ORF">FA13DRAFT_1788921</name>
</gene>
<keyword evidence="8 10" id="KW-0456">Lyase</keyword>
<evidence type="ECO:0000256" key="10">
    <source>
        <dbReference type="RuleBase" id="RU367009"/>
    </source>
</evidence>
<comment type="function">
    <text evidence="9 10">Pectinolytic enzyme consist of four classes of enzymes: pectin lyase, polygalacturonase, pectin methylesterase and rhamnogalacturonase. Among pectinolytic enzymes, pectin lyase is the most important in depolymerization of pectin, since it cleaves internal glycosidic bonds of highly methylated pectins. Favors pectate, the anion, over pectin, the methyl ester.</text>
</comment>
<dbReference type="PANTHER" id="PTHR33407">
    <property type="entry name" value="PECTATE LYASE F-RELATED"/>
    <property type="match status" value="1"/>
</dbReference>
<evidence type="ECO:0000256" key="1">
    <source>
        <dbReference type="ARBA" id="ARBA00000695"/>
    </source>
</evidence>
<keyword evidence="7 10" id="KW-0106">Calcium</keyword>
<dbReference type="EMBL" id="QPFP01000009">
    <property type="protein sequence ID" value="TEB34493.1"/>
    <property type="molecule type" value="Genomic_DNA"/>
</dbReference>
<evidence type="ECO:0000256" key="7">
    <source>
        <dbReference type="ARBA" id="ARBA00022837"/>
    </source>
</evidence>
<comment type="caution">
    <text evidence="11">The sequence shown here is derived from an EMBL/GenBank/DDBJ whole genome shotgun (WGS) entry which is preliminary data.</text>
</comment>
<evidence type="ECO:0000256" key="6">
    <source>
        <dbReference type="ARBA" id="ARBA00022729"/>
    </source>
</evidence>
<evidence type="ECO:0000256" key="8">
    <source>
        <dbReference type="ARBA" id="ARBA00023239"/>
    </source>
</evidence>
<keyword evidence="5 10" id="KW-0964">Secreted</keyword>
<dbReference type="AlphaFoldDB" id="A0A4Y7TJY2"/>
<dbReference type="Proteomes" id="UP000298030">
    <property type="component" value="Unassembled WGS sequence"/>
</dbReference>
<comment type="cofactor">
    <cofactor evidence="2 10">
        <name>Ca(2+)</name>
        <dbReference type="ChEBI" id="CHEBI:29108"/>
    </cofactor>
</comment>
<dbReference type="Gene3D" id="2.160.20.10">
    <property type="entry name" value="Single-stranded right-handed beta-helix, Pectin lyase-like"/>
    <property type="match status" value="1"/>
</dbReference>
<keyword evidence="12" id="KW-1185">Reference proteome</keyword>
<evidence type="ECO:0000256" key="5">
    <source>
        <dbReference type="ARBA" id="ARBA00022525"/>
    </source>
</evidence>
<dbReference type="InterPro" id="IPR011050">
    <property type="entry name" value="Pectin_lyase_fold/virulence"/>
</dbReference>
<sequence length="260" mass="27756">MFNKRLLATLAIASMLVFAEPIERRDHPTIGRRAASATFPPPPKTISLKEPMLIKAGQTFTPEQAYTRYDRGSGACGGQTEGGDADAVFLLEEGATISRVVIGANQSEGIHCLGSCTIDHVYFEDVCEDAITIKQSSGTSRINYGGGASDKVVQHNGGGTVVINSFYVENFGKLYRSCGNCKTQVTRHVQVNDVWAVKGSTLVGINTNYGDTAKIRTTKVSNVKSICDKFTGNNSGKEPTKVGTGPDSTSCLYTTSDILA</sequence>
<keyword evidence="6 10" id="KW-0732">Signal</keyword>
<comment type="subcellular location">
    <subcellularLocation>
        <location evidence="3 10">Secreted</location>
    </subcellularLocation>
</comment>
<protein>
    <recommendedName>
        <fullName evidence="10">Pectate lyase</fullName>
        <ecNumber evidence="10">4.2.2.2</ecNumber>
    </recommendedName>
</protein>
<reference evidence="11 12" key="1">
    <citation type="journal article" date="2019" name="Nat. Ecol. Evol.">
        <title>Megaphylogeny resolves global patterns of mushroom evolution.</title>
        <authorList>
            <person name="Varga T."/>
            <person name="Krizsan K."/>
            <person name="Foldi C."/>
            <person name="Dima B."/>
            <person name="Sanchez-Garcia M."/>
            <person name="Sanchez-Ramirez S."/>
            <person name="Szollosi G.J."/>
            <person name="Szarkandi J.G."/>
            <person name="Papp V."/>
            <person name="Albert L."/>
            <person name="Andreopoulos W."/>
            <person name="Angelini C."/>
            <person name="Antonin V."/>
            <person name="Barry K.W."/>
            <person name="Bougher N.L."/>
            <person name="Buchanan P."/>
            <person name="Buyck B."/>
            <person name="Bense V."/>
            <person name="Catcheside P."/>
            <person name="Chovatia M."/>
            <person name="Cooper J."/>
            <person name="Damon W."/>
            <person name="Desjardin D."/>
            <person name="Finy P."/>
            <person name="Geml J."/>
            <person name="Haridas S."/>
            <person name="Hughes K."/>
            <person name="Justo A."/>
            <person name="Karasinski D."/>
            <person name="Kautmanova I."/>
            <person name="Kiss B."/>
            <person name="Kocsube S."/>
            <person name="Kotiranta H."/>
            <person name="LaButti K.M."/>
            <person name="Lechner B.E."/>
            <person name="Liimatainen K."/>
            <person name="Lipzen A."/>
            <person name="Lukacs Z."/>
            <person name="Mihaltcheva S."/>
            <person name="Morgado L.N."/>
            <person name="Niskanen T."/>
            <person name="Noordeloos M.E."/>
            <person name="Ohm R.A."/>
            <person name="Ortiz-Santana B."/>
            <person name="Ovrebo C."/>
            <person name="Racz N."/>
            <person name="Riley R."/>
            <person name="Savchenko A."/>
            <person name="Shiryaev A."/>
            <person name="Soop K."/>
            <person name="Spirin V."/>
            <person name="Szebenyi C."/>
            <person name="Tomsovsky M."/>
            <person name="Tulloss R.E."/>
            <person name="Uehling J."/>
            <person name="Grigoriev I.V."/>
            <person name="Vagvolgyi C."/>
            <person name="Papp T."/>
            <person name="Martin F.M."/>
            <person name="Miettinen O."/>
            <person name="Hibbett D.S."/>
            <person name="Nagy L.G."/>
        </authorList>
    </citation>
    <scope>NUCLEOTIDE SEQUENCE [LARGE SCALE GENOMIC DNA]</scope>
    <source>
        <strain evidence="11 12">FP101781</strain>
    </source>
</reference>
<dbReference type="Pfam" id="PF03211">
    <property type="entry name" value="Pectate_lyase"/>
    <property type="match status" value="1"/>
</dbReference>
<dbReference type="EC" id="4.2.2.2" evidence="10"/>
<evidence type="ECO:0000256" key="4">
    <source>
        <dbReference type="ARBA" id="ARBA00006463"/>
    </source>
</evidence>
<evidence type="ECO:0000256" key="9">
    <source>
        <dbReference type="ARBA" id="ARBA00025679"/>
    </source>
</evidence>
<proteinExistence type="inferred from homology"/>
<comment type="catalytic activity">
    <reaction evidence="1 10">
        <text>Eliminative cleavage of (1-&gt;4)-alpha-D-galacturonan to give oligosaccharides with 4-deoxy-alpha-D-galact-4-enuronosyl groups at their non-reducing ends.</text>
        <dbReference type="EC" id="4.2.2.2"/>
    </reaction>
</comment>
<dbReference type="InterPro" id="IPR012334">
    <property type="entry name" value="Pectin_lyas_fold"/>
</dbReference>
<comment type="similarity">
    <text evidence="4 10">Belongs to the polysaccharide lyase 3 family.</text>
</comment>
<evidence type="ECO:0000313" key="12">
    <source>
        <dbReference type="Proteomes" id="UP000298030"/>
    </source>
</evidence>
<dbReference type="PANTHER" id="PTHR33407:SF9">
    <property type="entry name" value="PECTATE LYASE F-RELATED"/>
    <property type="match status" value="1"/>
</dbReference>
<dbReference type="GO" id="GO:0045490">
    <property type="term" value="P:pectin catabolic process"/>
    <property type="evidence" value="ECO:0007669"/>
    <property type="project" value="TreeGrafter"/>
</dbReference>
<dbReference type="OrthoDB" id="441042at2759"/>
<dbReference type="GO" id="GO:0005576">
    <property type="term" value="C:extracellular region"/>
    <property type="evidence" value="ECO:0007669"/>
    <property type="project" value="UniProtKB-SubCell"/>
</dbReference>
<evidence type="ECO:0000256" key="3">
    <source>
        <dbReference type="ARBA" id="ARBA00004613"/>
    </source>
</evidence>
<accession>A0A4Y7TJY2</accession>
<evidence type="ECO:0000256" key="2">
    <source>
        <dbReference type="ARBA" id="ARBA00001913"/>
    </source>
</evidence>
<feature type="signal peptide" evidence="10">
    <location>
        <begin position="1"/>
        <end position="19"/>
    </location>
</feature>